<dbReference type="CDD" id="cd06577">
    <property type="entry name" value="PASTA_pknB"/>
    <property type="match status" value="1"/>
</dbReference>
<feature type="signal peptide" evidence="2">
    <location>
        <begin position="1"/>
        <end position="35"/>
    </location>
</feature>
<dbReference type="RefSeq" id="WP_154730517.1">
    <property type="nucleotide sequence ID" value="NZ_SZYE01000156.1"/>
</dbReference>
<evidence type="ECO:0000256" key="1">
    <source>
        <dbReference type="SAM" id="MobiDB-lite"/>
    </source>
</evidence>
<protein>
    <recommendedName>
        <fullName evidence="3">PASTA domain-containing protein</fullName>
    </recommendedName>
</protein>
<gene>
    <name evidence="4" type="ORF">FA014_15295</name>
</gene>
<dbReference type="PROSITE" id="PS51257">
    <property type="entry name" value="PROKAR_LIPOPROTEIN"/>
    <property type="match status" value="1"/>
</dbReference>
<proteinExistence type="predicted"/>
<name>A0A7Z8NPN6_9CELL</name>
<dbReference type="Proteomes" id="UP000308121">
    <property type="component" value="Unassembled WGS sequence"/>
</dbReference>
<feature type="compositionally biased region" description="Low complexity" evidence="1">
    <location>
        <begin position="36"/>
        <end position="53"/>
    </location>
</feature>
<evidence type="ECO:0000313" key="4">
    <source>
        <dbReference type="EMBL" id="TKR22652.1"/>
    </source>
</evidence>
<organism evidence="4 5">
    <name type="scientific">Cellulomonas hominis</name>
    <dbReference type="NCBI Taxonomy" id="156981"/>
    <lineage>
        <taxon>Bacteria</taxon>
        <taxon>Bacillati</taxon>
        <taxon>Actinomycetota</taxon>
        <taxon>Actinomycetes</taxon>
        <taxon>Micrococcales</taxon>
        <taxon>Cellulomonadaceae</taxon>
        <taxon>Cellulomonas</taxon>
    </lineage>
</organism>
<feature type="chain" id="PRO_5031383466" description="PASTA domain-containing protein" evidence="2">
    <location>
        <begin position="36"/>
        <end position="130"/>
    </location>
</feature>
<evidence type="ECO:0000256" key="2">
    <source>
        <dbReference type="SAM" id="SignalP"/>
    </source>
</evidence>
<sequence>MNTSIARAGRRTTRTLSVAAAAVATVSLLAACASAEGGTSAGSASDDTTTASAEAKEVQVIDQTNLLLTTAQETLEARGLEVQVADASGQGRAIDDPTQWVVVTQDPTSGSVEAGTEVTLTVRMTTDPVG</sequence>
<dbReference type="Gene3D" id="3.30.10.20">
    <property type="match status" value="1"/>
</dbReference>
<comment type="caution">
    <text evidence="4">The sequence shown here is derived from an EMBL/GenBank/DDBJ whole genome shotgun (WGS) entry which is preliminary data.</text>
</comment>
<accession>A0A7Z8NPN6</accession>
<dbReference type="OrthoDB" id="4829750at2"/>
<evidence type="ECO:0000259" key="3">
    <source>
        <dbReference type="Pfam" id="PF03793"/>
    </source>
</evidence>
<dbReference type="Pfam" id="PF03793">
    <property type="entry name" value="PASTA"/>
    <property type="match status" value="1"/>
</dbReference>
<dbReference type="AlphaFoldDB" id="A0A7Z8NPN6"/>
<keyword evidence="2" id="KW-0732">Signal</keyword>
<feature type="region of interest" description="Disordered" evidence="1">
    <location>
        <begin position="36"/>
        <end position="55"/>
    </location>
</feature>
<dbReference type="InterPro" id="IPR005543">
    <property type="entry name" value="PASTA_dom"/>
</dbReference>
<feature type="domain" description="PASTA" evidence="3">
    <location>
        <begin position="59"/>
        <end position="122"/>
    </location>
</feature>
<reference evidence="4 5" key="1">
    <citation type="submission" date="2019-05" db="EMBL/GenBank/DDBJ databases">
        <title>Genome sequence of Cellulomonas hominis strain CS1.</title>
        <authorList>
            <person name="Belmont J."/>
            <person name="Maclea K.S."/>
        </authorList>
    </citation>
    <scope>NUCLEOTIDE SEQUENCE [LARGE SCALE GENOMIC DNA]</scope>
    <source>
        <strain evidence="4 5">CS1</strain>
    </source>
</reference>
<evidence type="ECO:0000313" key="5">
    <source>
        <dbReference type="Proteomes" id="UP000308121"/>
    </source>
</evidence>
<dbReference type="EMBL" id="SZYE01000156">
    <property type="protein sequence ID" value="TKR22652.1"/>
    <property type="molecule type" value="Genomic_DNA"/>
</dbReference>